<dbReference type="PANTHER" id="PTHR28074:SF1">
    <property type="entry name" value="ATP SYNTHASE SUBUNIT K, MITOCHONDRIAL"/>
    <property type="match status" value="1"/>
</dbReference>
<sequence>MGSAYQLFGKVIQPYQLSLGTLGAVLLLVAPKPWSVKPKLEAKIDASSPEEEKFITEFLAKHEKESH</sequence>
<proteinExistence type="predicted"/>
<organism evidence="4 5">
    <name type="scientific">Ambrosiozyma monospora</name>
    <name type="common">Yeast</name>
    <name type="synonym">Endomycopsis monosporus</name>
    <dbReference type="NCBI Taxonomy" id="43982"/>
    <lineage>
        <taxon>Eukaryota</taxon>
        <taxon>Fungi</taxon>
        <taxon>Dikarya</taxon>
        <taxon>Ascomycota</taxon>
        <taxon>Saccharomycotina</taxon>
        <taxon>Pichiomycetes</taxon>
        <taxon>Pichiales</taxon>
        <taxon>Pichiaceae</taxon>
        <taxon>Ambrosiozyma</taxon>
    </lineage>
</organism>
<evidence type="ECO:0000256" key="1">
    <source>
        <dbReference type="ARBA" id="ARBA00004325"/>
    </source>
</evidence>
<dbReference type="EMBL" id="BSXU01001226">
    <property type="protein sequence ID" value="GMG25152.1"/>
    <property type="molecule type" value="Genomic_DNA"/>
</dbReference>
<keyword evidence="2" id="KW-0496">Mitochondrion</keyword>
<gene>
    <name evidence="4" type="ORF">Amon01_000306400</name>
</gene>
<dbReference type="Pfam" id="PF11022">
    <property type="entry name" value="ATP19"/>
    <property type="match status" value="1"/>
</dbReference>
<dbReference type="GO" id="GO:0031966">
    <property type="term" value="C:mitochondrial membrane"/>
    <property type="evidence" value="ECO:0007669"/>
    <property type="project" value="UniProtKB-SubCell"/>
</dbReference>
<dbReference type="Proteomes" id="UP001165063">
    <property type="component" value="Unassembled WGS sequence"/>
</dbReference>
<comment type="caution">
    <text evidence="4">The sequence shown here is derived from an EMBL/GenBank/DDBJ whole genome shotgun (WGS) entry which is preliminary data.</text>
</comment>
<reference evidence="4" key="1">
    <citation type="submission" date="2023-04" db="EMBL/GenBank/DDBJ databases">
        <title>Ambrosiozyma monospora NBRC 1965.</title>
        <authorList>
            <person name="Ichikawa N."/>
            <person name="Sato H."/>
            <person name="Tonouchi N."/>
        </authorList>
    </citation>
    <scope>NUCLEOTIDE SEQUENCE</scope>
    <source>
        <strain evidence="4">NBRC 1965</strain>
    </source>
</reference>
<evidence type="ECO:0000313" key="4">
    <source>
        <dbReference type="EMBL" id="GMG25152.1"/>
    </source>
</evidence>
<evidence type="ECO:0000256" key="3">
    <source>
        <dbReference type="ARBA" id="ARBA00023136"/>
    </source>
</evidence>
<evidence type="ECO:0000313" key="5">
    <source>
        <dbReference type="Proteomes" id="UP001165063"/>
    </source>
</evidence>
<dbReference type="PANTHER" id="PTHR28074">
    <property type="entry name" value="ATP SYNTHASE SUBUNIT K, MITOCHONDRIAL"/>
    <property type="match status" value="1"/>
</dbReference>
<comment type="subcellular location">
    <subcellularLocation>
        <location evidence="1">Mitochondrion membrane</location>
    </subcellularLocation>
</comment>
<dbReference type="AlphaFoldDB" id="A0A9W6YVX4"/>
<name>A0A9W6YVX4_AMBMO</name>
<dbReference type="InterPro" id="IPR021278">
    <property type="entry name" value="ATP19"/>
</dbReference>
<evidence type="ECO:0000256" key="2">
    <source>
        <dbReference type="ARBA" id="ARBA00023128"/>
    </source>
</evidence>
<dbReference type="GO" id="GO:0015986">
    <property type="term" value="P:proton motive force-driven ATP synthesis"/>
    <property type="evidence" value="ECO:0007669"/>
    <property type="project" value="TreeGrafter"/>
</dbReference>
<keyword evidence="5" id="KW-1185">Reference proteome</keyword>
<keyword evidence="3" id="KW-0472">Membrane</keyword>
<protein>
    <submittedName>
        <fullName evidence="4">Unnamed protein product</fullName>
    </submittedName>
</protein>
<accession>A0A9W6YVX4</accession>
<dbReference type="OrthoDB" id="2094445at2759"/>